<keyword evidence="1" id="KW-0812">Transmembrane</keyword>
<feature type="transmembrane region" description="Helical" evidence="1">
    <location>
        <begin position="340"/>
        <end position="358"/>
    </location>
</feature>
<dbReference type="PANTHER" id="PTHR23534:SF1">
    <property type="entry name" value="MAJOR FACILITATOR SUPERFAMILY PROTEIN"/>
    <property type="match status" value="1"/>
</dbReference>
<feature type="transmembrane region" description="Helical" evidence="1">
    <location>
        <begin position="72"/>
        <end position="91"/>
    </location>
</feature>
<feature type="transmembrane region" description="Helical" evidence="1">
    <location>
        <begin position="364"/>
        <end position="384"/>
    </location>
</feature>
<accession>A0A381RFY8</accession>
<feature type="transmembrane region" description="Helical" evidence="1">
    <location>
        <begin position="277"/>
        <end position="294"/>
    </location>
</feature>
<feature type="transmembrane region" description="Helical" evidence="1">
    <location>
        <begin position="44"/>
        <end position="65"/>
    </location>
</feature>
<feature type="transmembrane region" description="Helical" evidence="1">
    <location>
        <begin position="248"/>
        <end position="268"/>
    </location>
</feature>
<dbReference type="InterPro" id="IPR011701">
    <property type="entry name" value="MFS"/>
</dbReference>
<dbReference type="InterPro" id="IPR036259">
    <property type="entry name" value="MFS_trans_sf"/>
</dbReference>
<feature type="transmembrane region" description="Helical" evidence="1">
    <location>
        <begin position="97"/>
        <end position="117"/>
    </location>
</feature>
<feature type="transmembrane region" description="Helical" evidence="1">
    <location>
        <begin position="7"/>
        <end position="32"/>
    </location>
</feature>
<dbReference type="PROSITE" id="PS50850">
    <property type="entry name" value="MFS"/>
    <property type="match status" value="1"/>
</dbReference>
<dbReference type="GO" id="GO:0022857">
    <property type="term" value="F:transmembrane transporter activity"/>
    <property type="evidence" value="ECO:0007669"/>
    <property type="project" value="InterPro"/>
</dbReference>
<keyword evidence="1" id="KW-1133">Transmembrane helix</keyword>
<dbReference type="AlphaFoldDB" id="A0A381RFY8"/>
<feature type="transmembrane region" description="Helical" evidence="1">
    <location>
        <begin position="300"/>
        <end position="319"/>
    </location>
</feature>
<dbReference type="PANTHER" id="PTHR23534">
    <property type="entry name" value="MFS PERMEASE"/>
    <property type="match status" value="1"/>
</dbReference>
<sequence length="391" mass="43031">MLNLPRNVWILAICLALFMSLSVFIVFVGGILGNELASSKSLSTLPVAAIVVGTAVSIFPVIRLMSVFGRKTVFLMICIYSIALLGLSAFAIITGSFLIFCLSSFLLGATVATMNQFRFAAIESVSEEQRATATAIVLLGGLVSAYLGPEVATIGKEIFAINFVGSYILLGLLFLIAFILLCFFQPAKKFVEESDQSKRSLIEIMKQSSFIVAASAATTGYVVMSFVMTATPISMHVMDGFSLHHTKFVIQSHVIAMFLPSLFTAFIVKYLGISKMMVLGVVLFFASIVVAYLSHNLNNYWVSLVLLGLGWNFLFIGGTSLLPKSYHENEKYKAQSLNDFLVFGFQAFAALSAGWFVFNFSWEVTLLSVIPILIIQLLLLIWWLKNEKRAR</sequence>
<dbReference type="InterPro" id="IPR020846">
    <property type="entry name" value="MFS_dom"/>
</dbReference>
<feature type="transmembrane region" description="Helical" evidence="1">
    <location>
        <begin position="129"/>
        <end position="147"/>
    </location>
</feature>
<keyword evidence="1" id="KW-0472">Membrane</keyword>
<organism evidence="3">
    <name type="scientific">marine metagenome</name>
    <dbReference type="NCBI Taxonomy" id="408172"/>
    <lineage>
        <taxon>unclassified sequences</taxon>
        <taxon>metagenomes</taxon>
        <taxon>ecological metagenomes</taxon>
    </lineage>
</organism>
<protein>
    <recommendedName>
        <fullName evidence="2">Major facilitator superfamily (MFS) profile domain-containing protein</fullName>
    </recommendedName>
</protein>
<name>A0A381RFY8_9ZZZZ</name>
<evidence type="ECO:0000256" key="1">
    <source>
        <dbReference type="SAM" id="Phobius"/>
    </source>
</evidence>
<feature type="domain" description="Major facilitator superfamily (MFS) profile" evidence="2">
    <location>
        <begin position="201"/>
        <end position="391"/>
    </location>
</feature>
<dbReference type="EMBL" id="UINC01001888">
    <property type="protein sequence ID" value="SUZ90361.1"/>
    <property type="molecule type" value="Genomic_DNA"/>
</dbReference>
<dbReference type="SUPFAM" id="SSF103473">
    <property type="entry name" value="MFS general substrate transporter"/>
    <property type="match status" value="1"/>
</dbReference>
<dbReference type="Pfam" id="PF07690">
    <property type="entry name" value="MFS_1"/>
    <property type="match status" value="1"/>
</dbReference>
<evidence type="ECO:0000313" key="3">
    <source>
        <dbReference type="EMBL" id="SUZ90361.1"/>
    </source>
</evidence>
<proteinExistence type="predicted"/>
<evidence type="ECO:0000259" key="2">
    <source>
        <dbReference type="PROSITE" id="PS50850"/>
    </source>
</evidence>
<reference evidence="3" key="1">
    <citation type="submission" date="2018-05" db="EMBL/GenBank/DDBJ databases">
        <authorList>
            <person name="Lanie J.A."/>
            <person name="Ng W.-L."/>
            <person name="Kazmierczak K.M."/>
            <person name="Andrzejewski T.M."/>
            <person name="Davidsen T.M."/>
            <person name="Wayne K.J."/>
            <person name="Tettelin H."/>
            <person name="Glass J.I."/>
            <person name="Rusch D."/>
            <person name="Podicherti R."/>
            <person name="Tsui H.-C.T."/>
            <person name="Winkler M.E."/>
        </authorList>
    </citation>
    <scope>NUCLEOTIDE SEQUENCE</scope>
</reference>
<feature type="transmembrane region" description="Helical" evidence="1">
    <location>
        <begin position="167"/>
        <end position="187"/>
    </location>
</feature>
<dbReference type="Gene3D" id="1.20.1250.20">
    <property type="entry name" value="MFS general substrate transporter like domains"/>
    <property type="match status" value="1"/>
</dbReference>
<feature type="transmembrane region" description="Helical" evidence="1">
    <location>
        <begin position="208"/>
        <end position="228"/>
    </location>
</feature>
<gene>
    <name evidence="3" type="ORF">METZ01_LOCUS43215</name>
</gene>